<dbReference type="AlphaFoldDB" id="A0A4Y6PSZ9"/>
<evidence type="ECO:0000313" key="2">
    <source>
        <dbReference type="EMBL" id="QDG50895.1"/>
    </source>
</evidence>
<dbReference type="OrthoDB" id="5476690at2"/>
<dbReference type="EMBL" id="CP041186">
    <property type="protein sequence ID" value="QDG50895.1"/>
    <property type="molecule type" value="Genomic_DNA"/>
</dbReference>
<proteinExistence type="predicted"/>
<accession>A0A4Y6PSZ9</accession>
<dbReference type="Proteomes" id="UP000315995">
    <property type="component" value="Chromosome"/>
</dbReference>
<feature type="region of interest" description="Disordered" evidence="1">
    <location>
        <begin position="760"/>
        <end position="806"/>
    </location>
</feature>
<dbReference type="RefSeq" id="WP_141197385.1">
    <property type="nucleotide sequence ID" value="NZ_CP041186.1"/>
</dbReference>
<gene>
    <name evidence="2" type="ORF">FIV42_09165</name>
</gene>
<feature type="compositionally biased region" description="Acidic residues" evidence="1">
    <location>
        <begin position="776"/>
        <end position="787"/>
    </location>
</feature>
<organism evidence="2 3">
    <name type="scientific">Persicimonas caeni</name>
    <dbReference type="NCBI Taxonomy" id="2292766"/>
    <lineage>
        <taxon>Bacteria</taxon>
        <taxon>Deltaproteobacteria</taxon>
        <taxon>Bradymonadales</taxon>
        <taxon>Bradymonadaceae</taxon>
        <taxon>Persicimonas</taxon>
    </lineage>
</organism>
<protein>
    <submittedName>
        <fullName evidence="2">Uncharacterized protein</fullName>
    </submittedName>
</protein>
<evidence type="ECO:0000256" key="1">
    <source>
        <dbReference type="SAM" id="MobiDB-lite"/>
    </source>
</evidence>
<sequence length="921" mass="105281">MADRSHLDDLRSEGSLAARGEFGLDRAKAREKMQKFQLRDPHHYVLQFVQAAHLLGTSVIRVTIDADEMEMHLNQAPLDRQDLERLYDAPFSSRVDPKTRALRHLAIGLTAAQAMEPAVVQLDILRDAQRLRLEIGPNGEEFIEEAYEPGEHEGEVRIYLREKFRASHLVDFFRNLAGDLAEKAALRQYCAHSSRHIYLDGERISFGPMLPAAVVGRVDFETEHERGLIGMLPDDEETRVTILQNGVEVVEHRMKPDLVAYRAVIESDRLTKNLSQSAFVEDTDWKRFVEMVLPAALYASLYEYVSSLDERDWDKQRQWLQTLCDAVNRKAHNVSDKHIALRNRLYGLGSLLDALPRLAELLRSLPLWPVYDQRSADAPRKYVSLNEYLHDNKAPEEFVPYTSVYYPDKSLEVTGPALFFDGQPPALFPLLFGARFIDLSEEYEAAFTRQRNKTLWRELPWPDAPAKRNYPHQRHFEGDRMRATLALSNELQSSSKIWLVKEGHLLRQFDQSELLEPFFDYAVLPRRMVISFSGDIPVNRAFDNVQPDDEFVELVFRLVEALPEFLEPHAQRFAMDELQGFVSHLLGGKLHEYLFNAFQINAVEWLPWLRKLAFERPDSVWALLSPSPDKDWNAVLRPEEVEAQLASLGDYSQAPMFEGLWGDAITLAELAQNYRRHGEIWFCRASGDLDKVFEMANEANIDRSIVIAGKEGEFILERLFGPGLVYAIKRLVRHNLSPRRKEVAPAATESAKELVQSLVDRPVEETSVEKTPVEETPVEETPVEETPVDQTVAPPIPPPLPDETPEGRLLRRLRTQLTEVRGDVHYLLDDALLHALTLELDDTELIARTGADSVEIAPDHVVTRYAIEQRGDPVALAFLSVSVYTSINIHYEEITDSHEGEFLMRMVDHLEAHLAGRTHLK</sequence>
<keyword evidence="3" id="KW-1185">Reference proteome</keyword>
<accession>A0A5B8Y7T9</accession>
<name>A0A4Y6PSZ9_PERCE</name>
<feature type="compositionally biased region" description="Basic and acidic residues" evidence="1">
    <location>
        <begin position="761"/>
        <end position="773"/>
    </location>
</feature>
<evidence type="ECO:0000313" key="3">
    <source>
        <dbReference type="Proteomes" id="UP000315995"/>
    </source>
</evidence>
<reference evidence="2 3" key="1">
    <citation type="submission" date="2019-06" db="EMBL/GenBank/DDBJ databases">
        <title>Persicimonas caeni gen. nov., sp. nov., a predatory bacterium isolated from solar saltern.</title>
        <authorList>
            <person name="Wang S."/>
        </authorList>
    </citation>
    <scope>NUCLEOTIDE SEQUENCE [LARGE SCALE GENOMIC DNA]</scope>
    <source>
        <strain evidence="2 3">YN101</strain>
    </source>
</reference>